<dbReference type="Proteomes" id="UP001162480">
    <property type="component" value="Chromosome 9"/>
</dbReference>
<dbReference type="GO" id="GO:0046872">
    <property type="term" value="F:metal ion binding"/>
    <property type="evidence" value="ECO:0007669"/>
    <property type="project" value="UniProtKB-KW"/>
</dbReference>
<accession>A0AA36B5Z6</accession>
<dbReference type="PANTHER" id="PTHR10106:SF0">
    <property type="entry name" value="LD36721P"/>
    <property type="match status" value="1"/>
</dbReference>
<reference evidence="13" key="1">
    <citation type="submission" date="2023-08" db="EMBL/GenBank/DDBJ databases">
        <authorList>
            <person name="Alioto T."/>
            <person name="Alioto T."/>
            <person name="Gomez Garrido J."/>
        </authorList>
    </citation>
    <scope>NUCLEOTIDE SEQUENCE</scope>
</reference>
<comment type="subcellular location">
    <subcellularLocation>
        <location evidence="2">Membrane</location>
        <topology evidence="2">Multi-pass membrane protein</topology>
    </subcellularLocation>
</comment>
<dbReference type="EMBL" id="OX597822">
    <property type="protein sequence ID" value="CAI9727766.1"/>
    <property type="molecule type" value="Genomic_DNA"/>
</dbReference>
<dbReference type="PANTHER" id="PTHR10106">
    <property type="entry name" value="CYTOCHROME B561-RELATED"/>
    <property type="match status" value="1"/>
</dbReference>
<keyword evidence="6" id="KW-0479">Metal-binding</keyword>
<evidence type="ECO:0000313" key="14">
    <source>
        <dbReference type="Proteomes" id="UP001162480"/>
    </source>
</evidence>
<evidence type="ECO:0000256" key="4">
    <source>
        <dbReference type="ARBA" id="ARBA00022617"/>
    </source>
</evidence>
<keyword evidence="3" id="KW-0813">Transport</keyword>
<gene>
    <name evidence="13" type="ORF">OCTVUL_1B029782</name>
</gene>
<feature type="transmembrane region" description="Helical" evidence="11">
    <location>
        <begin position="141"/>
        <end position="162"/>
    </location>
</feature>
<sequence length="296" mass="33195">MGMIVLLRSARLSRASGLCRFSKSSKIDSVCRGYVVAVVVVIVVIVAERLIMDSYEEGENPSNLKGFTVSVVFSQLLGLVLIVLLSFWLGHYRGGFAWQTDLNLQFNYHPLFMVIGFILINAEALMTYRVFRNQQKYCIKVLHGVMQIASLVFAIVGIKAVFDTHNLAQTPIPNMYTLHSWLGLTTVLLFSLQVVVAFFSFLWPGISYNLREQLMPIHTFIGKAILVMAAISCLTGMTEKAIFALKTSYPTELEGKLINSMGLVLVAFVGIVLFIVSWSPWQRIPPPEERHIQLSE</sequence>
<proteinExistence type="predicted"/>
<feature type="transmembrane region" description="Helical" evidence="11">
    <location>
        <begin position="215"/>
        <end position="237"/>
    </location>
</feature>
<feature type="transmembrane region" description="Helical" evidence="11">
    <location>
        <begin position="64"/>
        <end position="88"/>
    </location>
</feature>
<keyword evidence="5 11" id="KW-0812">Transmembrane</keyword>
<keyword evidence="7" id="KW-0249">Electron transport</keyword>
<dbReference type="GO" id="GO:0016491">
    <property type="term" value="F:oxidoreductase activity"/>
    <property type="evidence" value="ECO:0007669"/>
    <property type="project" value="InterPro"/>
</dbReference>
<protein>
    <recommendedName>
        <fullName evidence="12">Cytochrome b561 domain-containing protein</fullName>
    </recommendedName>
</protein>
<feature type="domain" description="Cytochrome b561" evidence="12">
    <location>
        <begin position="73"/>
        <end position="277"/>
    </location>
</feature>
<comment type="cofactor">
    <cofactor evidence="1">
        <name>heme b</name>
        <dbReference type="ChEBI" id="CHEBI:60344"/>
    </cofactor>
</comment>
<evidence type="ECO:0000256" key="8">
    <source>
        <dbReference type="ARBA" id="ARBA00022989"/>
    </source>
</evidence>
<evidence type="ECO:0000313" key="13">
    <source>
        <dbReference type="EMBL" id="CAI9727766.1"/>
    </source>
</evidence>
<evidence type="ECO:0000256" key="11">
    <source>
        <dbReference type="SAM" id="Phobius"/>
    </source>
</evidence>
<keyword evidence="8 11" id="KW-1133">Transmembrane helix</keyword>
<dbReference type="FunFam" id="1.20.120.1770:FF:000001">
    <property type="entry name" value="Cytochrome b reductase 1"/>
    <property type="match status" value="1"/>
</dbReference>
<feature type="transmembrane region" description="Helical" evidence="11">
    <location>
        <begin position="33"/>
        <end position="52"/>
    </location>
</feature>
<evidence type="ECO:0000256" key="10">
    <source>
        <dbReference type="ARBA" id="ARBA00023136"/>
    </source>
</evidence>
<feature type="transmembrane region" description="Helical" evidence="11">
    <location>
        <begin position="182"/>
        <end position="203"/>
    </location>
</feature>
<evidence type="ECO:0000256" key="9">
    <source>
        <dbReference type="ARBA" id="ARBA00023004"/>
    </source>
</evidence>
<keyword evidence="9" id="KW-0408">Iron</keyword>
<keyword evidence="10 11" id="KW-0472">Membrane</keyword>
<dbReference type="SMART" id="SM00665">
    <property type="entry name" value="B561"/>
    <property type="match status" value="1"/>
</dbReference>
<dbReference type="InterPro" id="IPR006593">
    <property type="entry name" value="Cyt_b561/ferric_Rdtase_TM"/>
</dbReference>
<dbReference type="Gene3D" id="1.20.120.1770">
    <property type="match status" value="1"/>
</dbReference>
<evidence type="ECO:0000256" key="2">
    <source>
        <dbReference type="ARBA" id="ARBA00004141"/>
    </source>
</evidence>
<dbReference type="InterPro" id="IPR043205">
    <property type="entry name" value="CYB561/CYBRD1-like"/>
</dbReference>
<dbReference type="PROSITE" id="PS50939">
    <property type="entry name" value="CYTOCHROME_B561"/>
    <property type="match status" value="1"/>
</dbReference>
<name>A0AA36B5Z6_OCTVU</name>
<feature type="transmembrane region" description="Helical" evidence="11">
    <location>
        <begin position="108"/>
        <end position="129"/>
    </location>
</feature>
<keyword evidence="4" id="KW-0349">Heme</keyword>
<evidence type="ECO:0000256" key="3">
    <source>
        <dbReference type="ARBA" id="ARBA00022448"/>
    </source>
</evidence>
<keyword evidence="14" id="KW-1185">Reference proteome</keyword>
<evidence type="ECO:0000256" key="6">
    <source>
        <dbReference type="ARBA" id="ARBA00022723"/>
    </source>
</evidence>
<dbReference type="AlphaFoldDB" id="A0AA36B5Z6"/>
<evidence type="ECO:0000256" key="5">
    <source>
        <dbReference type="ARBA" id="ARBA00022692"/>
    </source>
</evidence>
<feature type="transmembrane region" description="Helical" evidence="11">
    <location>
        <begin position="257"/>
        <end position="276"/>
    </location>
</feature>
<evidence type="ECO:0000256" key="1">
    <source>
        <dbReference type="ARBA" id="ARBA00001970"/>
    </source>
</evidence>
<dbReference type="Pfam" id="PF03188">
    <property type="entry name" value="Cytochrom_B561"/>
    <property type="match status" value="1"/>
</dbReference>
<dbReference type="GO" id="GO:0016020">
    <property type="term" value="C:membrane"/>
    <property type="evidence" value="ECO:0007669"/>
    <property type="project" value="UniProtKB-SubCell"/>
</dbReference>
<organism evidence="13 14">
    <name type="scientific">Octopus vulgaris</name>
    <name type="common">Common octopus</name>
    <dbReference type="NCBI Taxonomy" id="6645"/>
    <lineage>
        <taxon>Eukaryota</taxon>
        <taxon>Metazoa</taxon>
        <taxon>Spiralia</taxon>
        <taxon>Lophotrochozoa</taxon>
        <taxon>Mollusca</taxon>
        <taxon>Cephalopoda</taxon>
        <taxon>Coleoidea</taxon>
        <taxon>Octopodiformes</taxon>
        <taxon>Octopoda</taxon>
        <taxon>Incirrata</taxon>
        <taxon>Octopodidae</taxon>
        <taxon>Octopus</taxon>
    </lineage>
</organism>
<evidence type="ECO:0000256" key="7">
    <source>
        <dbReference type="ARBA" id="ARBA00022982"/>
    </source>
</evidence>
<evidence type="ECO:0000259" key="12">
    <source>
        <dbReference type="PROSITE" id="PS50939"/>
    </source>
</evidence>